<keyword evidence="5" id="KW-1185">Reference proteome</keyword>
<dbReference type="EMBL" id="JAIFRP010000031">
    <property type="protein sequence ID" value="KAK2582180.1"/>
    <property type="molecule type" value="Genomic_DNA"/>
</dbReference>
<organism evidence="4 5">
    <name type="scientific">Odynerus spinipes</name>
    <dbReference type="NCBI Taxonomy" id="1348599"/>
    <lineage>
        <taxon>Eukaryota</taxon>
        <taxon>Metazoa</taxon>
        <taxon>Ecdysozoa</taxon>
        <taxon>Arthropoda</taxon>
        <taxon>Hexapoda</taxon>
        <taxon>Insecta</taxon>
        <taxon>Pterygota</taxon>
        <taxon>Neoptera</taxon>
        <taxon>Endopterygota</taxon>
        <taxon>Hymenoptera</taxon>
        <taxon>Apocrita</taxon>
        <taxon>Aculeata</taxon>
        <taxon>Vespoidea</taxon>
        <taxon>Vespidae</taxon>
        <taxon>Eumeninae</taxon>
        <taxon>Odynerus</taxon>
    </lineage>
</organism>
<comment type="caution">
    <text evidence="4">The sequence shown here is derived from an EMBL/GenBank/DDBJ whole genome shotgun (WGS) entry which is preliminary data.</text>
</comment>
<dbReference type="PANTHER" id="PTHR22940">
    <property type="entry name" value="TIMEOUT/TIMELESS-2"/>
    <property type="match status" value="1"/>
</dbReference>
<evidence type="ECO:0000313" key="4">
    <source>
        <dbReference type="EMBL" id="KAK2582180.1"/>
    </source>
</evidence>
<feature type="compositionally biased region" description="Basic and acidic residues" evidence="2">
    <location>
        <begin position="488"/>
        <end position="500"/>
    </location>
</feature>
<gene>
    <name evidence="4" type="ORF">KPH14_004537</name>
</gene>
<feature type="compositionally biased region" description="Basic and acidic residues" evidence="2">
    <location>
        <begin position="665"/>
        <end position="684"/>
    </location>
</feature>
<dbReference type="AlphaFoldDB" id="A0AAD9RLX1"/>
<dbReference type="GO" id="GO:0009649">
    <property type="term" value="P:entrainment of circadian clock"/>
    <property type="evidence" value="ECO:0007669"/>
    <property type="project" value="TreeGrafter"/>
</dbReference>
<feature type="region of interest" description="Disordered" evidence="2">
    <location>
        <begin position="480"/>
        <end position="715"/>
    </location>
</feature>
<name>A0AAD9RLX1_9HYME</name>
<comment type="similarity">
    <text evidence="1">Belongs to the timeless family.</text>
</comment>
<dbReference type="GO" id="GO:0000076">
    <property type="term" value="P:DNA replication checkpoint signaling"/>
    <property type="evidence" value="ECO:0007669"/>
    <property type="project" value="TreeGrafter"/>
</dbReference>
<evidence type="ECO:0000256" key="1">
    <source>
        <dbReference type="ARBA" id="ARBA00008174"/>
    </source>
</evidence>
<feature type="compositionally biased region" description="Polar residues" evidence="2">
    <location>
        <begin position="522"/>
        <end position="534"/>
    </location>
</feature>
<evidence type="ECO:0000313" key="5">
    <source>
        <dbReference type="Proteomes" id="UP001258017"/>
    </source>
</evidence>
<reference evidence="4" key="2">
    <citation type="journal article" date="2023" name="Commun. Biol.">
        <title>Intrasexual cuticular hydrocarbon dimorphism in a wasp sheds light on hydrocarbon biosynthesis genes in Hymenoptera.</title>
        <authorList>
            <person name="Moris V.C."/>
            <person name="Podsiadlowski L."/>
            <person name="Martin S."/>
            <person name="Oeyen J.P."/>
            <person name="Donath A."/>
            <person name="Petersen M."/>
            <person name="Wilbrandt J."/>
            <person name="Misof B."/>
            <person name="Liedtke D."/>
            <person name="Thamm M."/>
            <person name="Scheiner R."/>
            <person name="Schmitt T."/>
            <person name="Niehuis O."/>
        </authorList>
    </citation>
    <scope>NUCLEOTIDE SEQUENCE</scope>
    <source>
        <strain evidence="4">GBR_01_08_01A</strain>
    </source>
</reference>
<dbReference type="GO" id="GO:0031298">
    <property type="term" value="C:replication fork protection complex"/>
    <property type="evidence" value="ECO:0007669"/>
    <property type="project" value="TreeGrafter"/>
</dbReference>
<dbReference type="GO" id="GO:0043111">
    <property type="term" value="P:replication fork arrest"/>
    <property type="evidence" value="ECO:0007669"/>
    <property type="project" value="TreeGrafter"/>
</dbReference>
<feature type="compositionally biased region" description="Basic residues" evidence="2">
    <location>
        <begin position="309"/>
        <end position="320"/>
    </location>
</feature>
<dbReference type="Proteomes" id="UP001258017">
    <property type="component" value="Unassembled WGS sequence"/>
</dbReference>
<feature type="compositionally biased region" description="Basic residues" evidence="2">
    <location>
        <begin position="535"/>
        <end position="545"/>
    </location>
</feature>
<feature type="compositionally biased region" description="Basic and acidic residues" evidence="2">
    <location>
        <begin position="509"/>
        <end position="521"/>
    </location>
</feature>
<feature type="compositionally biased region" description="Basic and acidic residues" evidence="2">
    <location>
        <begin position="585"/>
        <end position="595"/>
    </location>
</feature>
<dbReference type="Pfam" id="PF05029">
    <property type="entry name" value="TIMELESS_C"/>
    <property type="match status" value="1"/>
</dbReference>
<feature type="region of interest" description="Disordered" evidence="2">
    <location>
        <begin position="307"/>
        <end position="372"/>
    </location>
</feature>
<feature type="compositionally biased region" description="Basic residues" evidence="2">
    <location>
        <begin position="355"/>
        <end position="368"/>
    </location>
</feature>
<sequence length="715" mass="82524">MVIFYLATQVSTILLLIEDDTPTQAVVQEDSSEESDEDEEDDGGLLIVEETDFKLSEFVQRFANIKIVKALALLLQQFDKNTNEVNHYTTKMLHRIAWECKMPAMIFQASIFRTFQRILDSKHPGHKELQKFAIFIIRRFIEVAQKNPKVYMELLFWKNTRDATQVVDGYSAETENKKISRSVWTEEEEDELRTLFMEHQTNNPPQDLVDWILERLINETRTRRGVIKKLKEMCLVVNSKGVRSEVQKRLPKEWSEEEIVQLKELWEQLREDEDPVGMIFNELRIKRPKPKIKEKLLELGMAKDPRELYKKRRGRSKQRKSSWETQAGSNSDEDRDSEEETAKSSGRNSVAGSKPTKKRTQSRSRRKRDREQFVYTDAQLSGLLKAVIDGNMTEALKWLKESLEDALEDRDEESSEGIPLVPLTDYSSTAMESATFQKLLRAMGITPPKGEQEAYWRIPANMLASTIRKRCDLIEDALQGKFIVEEPPPEKSTKSNKSDGSDDDGDVLENVKKYFTDKESEPSTSQESATLSNGKKSRKPRKRNVRTSETQAHQEETDSNFETIEENGRKSRRSRKMSVDSVDSETSHKSNDDKRATRKVSRGRRKTFLDSSESESEIERKEPGPDEAKRNRSRTPETDIPSSKRPRLLDSDEESESSQVQNTKSEIKPQSENEEDNPAHDKTSSRIIDSDEESLSEKKHNSKPARKIISDDEDD</sequence>
<dbReference type="GO" id="GO:0006281">
    <property type="term" value="P:DNA repair"/>
    <property type="evidence" value="ECO:0007669"/>
    <property type="project" value="TreeGrafter"/>
</dbReference>
<dbReference type="PANTHER" id="PTHR22940:SF4">
    <property type="entry name" value="PROTEIN TIMELESS HOMOLOG"/>
    <property type="match status" value="1"/>
</dbReference>
<accession>A0AAD9RLX1</accession>
<dbReference type="InterPro" id="IPR044998">
    <property type="entry name" value="Timeless"/>
</dbReference>
<protein>
    <recommendedName>
        <fullName evidence="3">Timeless C-terminal domain-containing protein</fullName>
    </recommendedName>
</protein>
<feature type="domain" description="Timeless C-terminal" evidence="3">
    <location>
        <begin position="384"/>
        <end position="467"/>
    </location>
</feature>
<dbReference type="GO" id="GO:0003677">
    <property type="term" value="F:DNA binding"/>
    <property type="evidence" value="ECO:0007669"/>
    <property type="project" value="TreeGrafter"/>
</dbReference>
<feature type="compositionally biased region" description="Basic residues" evidence="2">
    <location>
        <begin position="596"/>
        <end position="606"/>
    </location>
</feature>
<evidence type="ECO:0000259" key="3">
    <source>
        <dbReference type="Pfam" id="PF05029"/>
    </source>
</evidence>
<evidence type="ECO:0000256" key="2">
    <source>
        <dbReference type="SAM" id="MobiDB-lite"/>
    </source>
</evidence>
<proteinExistence type="inferred from homology"/>
<reference evidence="4" key="1">
    <citation type="submission" date="2021-08" db="EMBL/GenBank/DDBJ databases">
        <authorList>
            <person name="Misof B."/>
            <person name="Oliver O."/>
            <person name="Podsiadlowski L."/>
            <person name="Donath A."/>
            <person name="Peters R."/>
            <person name="Mayer C."/>
            <person name="Rust J."/>
            <person name="Gunkel S."/>
            <person name="Lesny P."/>
            <person name="Martin S."/>
            <person name="Oeyen J.P."/>
            <person name="Petersen M."/>
            <person name="Panagiotis P."/>
            <person name="Wilbrandt J."/>
            <person name="Tanja T."/>
        </authorList>
    </citation>
    <scope>NUCLEOTIDE SEQUENCE</scope>
    <source>
        <strain evidence="4">GBR_01_08_01A</strain>
        <tissue evidence="4">Thorax + abdomen</tissue>
    </source>
</reference>
<dbReference type="InterPro" id="IPR007725">
    <property type="entry name" value="TIMELESS_C"/>
</dbReference>
<dbReference type="Pfam" id="PF26019">
    <property type="entry name" value="HTH_TIMELESS"/>
    <property type="match status" value="1"/>
</dbReference>
<feature type="compositionally biased region" description="Basic and acidic residues" evidence="2">
    <location>
        <begin position="617"/>
        <end position="637"/>
    </location>
</feature>